<dbReference type="GO" id="GO:0051301">
    <property type="term" value="P:cell division"/>
    <property type="evidence" value="ECO:0007669"/>
    <property type="project" value="UniProtKB-KW"/>
</dbReference>
<evidence type="ECO:0000256" key="9">
    <source>
        <dbReference type="ARBA" id="ARBA00023328"/>
    </source>
</evidence>
<sequence length="272" mass="29493">MPSPPPQAGSEAPPPPRPNNPSQPPPPQQPQETSPPPQSAQQDPTTQPQPEQNTQQHQEATEDQEDREDSPPLPERHTPITPGPRAARLQDVFGTALRRTLARMSVDNFGACYPTIAREAPRTLESVQRQTVERLAGLCEKEFQSILQSRNVIPRLNELEALLSDAATRRQSSPAGSEPPIPPHTLPAQTILQAHLTPHIAAQQSQISTALRGIQTENSALFGEVEAQRAEIDSLLDEIGRTLADMDAASALLSEVVEGLSSEGRGVDVEMD</sequence>
<feature type="region of interest" description="Disordered" evidence="10">
    <location>
        <begin position="1"/>
        <end position="88"/>
    </location>
</feature>
<dbReference type="InterPro" id="IPR007128">
    <property type="entry name" value="PMF1/Nnf1"/>
</dbReference>
<comment type="caution">
    <text evidence="11">The sequence shown here is derived from an EMBL/GenBank/DDBJ whole genome shotgun (WGS) entry which is preliminary data.</text>
</comment>
<evidence type="ECO:0000256" key="8">
    <source>
        <dbReference type="ARBA" id="ARBA00023306"/>
    </source>
</evidence>
<accession>A0AAJ0FC86</accession>
<keyword evidence="8" id="KW-0131">Cell cycle</keyword>
<keyword evidence="4" id="KW-0132">Cell division</keyword>
<evidence type="ECO:0000313" key="11">
    <source>
        <dbReference type="EMBL" id="KAK1756194.1"/>
    </source>
</evidence>
<feature type="compositionally biased region" description="Low complexity" evidence="10">
    <location>
        <begin position="39"/>
        <end position="58"/>
    </location>
</feature>
<dbReference type="PANTHER" id="PTHR15459">
    <property type="entry name" value="POLYAMINE-MODULATED FACTOR 1"/>
    <property type="match status" value="1"/>
</dbReference>
<evidence type="ECO:0000256" key="5">
    <source>
        <dbReference type="ARBA" id="ARBA00022776"/>
    </source>
</evidence>
<dbReference type="Proteomes" id="UP001239445">
    <property type="component" value="Unassembled WGS sequence"/>
</dbReference>
<gene>
    <name evidence="11" type="ORF">QBC47DRAFT_379370</name>
</gene>
<keyword evidence="12" id="KW-1185">Reference proteome</keyword>
<evidence type="ECO:0000256" key="10">
    <source>
        <dbReference type="SAM" id="MobiDB-lite"/>
    </source>
</evidence>
<evidence type="ECO:0000256" key="7">
    <source>
        <dbReference type="ARBA" id="ARBA00023242"/>
    </source>
</evidence>
<keyword evidence="9" id="KW-0137">Centromere</keyword>
<dbReference type="PANTHER" id="PTHR15459:SF3">
    <property type="entry name" value="POLYAMINE-MODULATED FACTOR 1"/>
    <property type="match status" value="1"/>
</dbReference>
<keyword evidence="7" id="KW-0539">Nucleus</keyword>
<name>A0AAJ0FC86_9PEZI</name>
<reference evidence="11" key="1">
    <citation type="submission" date="2023-06" db="EMBL/GenBank/DDBJ databases">
        <title>Genome-scale phylogeny and comparative genomics of the fungal order Sordariales.</title>
        <authorList>
            <consortium name="Lawrence Berkeley National Laboratory"/>
            <person name="Hensen N."/>
            <person name="Bonometti L."/>
            <person name="Westerberg I."/>
            <person name="Brannstrom I.O."/>
            <person name="Guillou S."/>
            <person name="Cros-Aarteil S."/>
            <person name="Calhoun S."/>
            <person name="Haridas S."/>
            <person name="Kuo A."/>
            <person name="Mondo S."/>
            <person name="Pangilinan J."/>
            <person name="Riley R."/>
            <person name="Labutti K."/>
            <person name="Andreopoulos B."/>
            <person name="Lipzen A."/>
            <person name="Chen C."/>
            <person name="Yanf M."/>
            <person name="Daum C."/>
            <person name="Ng V."/>
            <person name="Clum A."/>
            <person name="Steindorff A."/>
            <person name="Ohm R."/>
            <person name="Martin F."/>
            <person name="Silar P."/>
            <person name="Natvig D."/>
            <person name="Lalanne C."/>
            <person name="Gautier V."/>
            <person name="Ament-Velasquez S.L."/>
            <person name="Kruys A."/>
            <person name="Hutchinson M.I."/>
            <person name="Powell A.J."/>
            <person name="Barry K."/>
            <person name="Miller A.N."/>
            <person name="Grigoriev I.V."/>
            <person name="Debuchy R."/>
            <person name="Gladieux P."/>
            <person name="Thoren M.H."/>
            <person name="Johannesson H."/>
        </authorList>
    </citation>
    <scope>NUCLEOTIDE SEQUENCE</scope>
    <source>
        <strain evidence="11">PSN4</strain>
    </source>
</reference>
<evidence type="ECO:0000256" key="6">
    <source>
        <dbReference type="ARBA" id="ARBA00022838"/>
    </source>
</evidence>
<feature type="compositionally biased region" description="Pro residues" evidence="10">
    <location>
        <begin position="1"/>
        <end position="38"/>
    </location>
</feature>
<evidence type="ECO:0000256" key="1">
    <source>
        <dbReference type="ARBA" id="ARBA00004123"/>
    </source>
</evidence>
<evidence type="ECO:0000256" key="2">
    <source>
        <dbReference type="ARBA" id="ARBA00004629"/>
    </source>
</evidence>
<keyword evidence="6" id="KW-0995">Kinetochore</keyword>
<dbReference type="Pfam" id="PF03980">
    <property type="entry name" value="Nnf1"/>
    <property type="match status" value="1"/>
</dbReference>
<dbReference type="GO" id="GO:0007059">
    <property type="term" value="P:chromosome segregation"/>
    <property type="evidence" value="ECO:0007669"/>
    <property type="project" value="TreeGrafter"/>
</dbReference>
<proteinExistence type="predicted"/>
<keyword evidence="5" id="KW-0498">Mitosis</keyword>
<dbReference type="GO" id="GO:0000444">
    <property type="term" value="C:MIS12/MIND type complex"/>
    <property type="evidence" value="ECO:0007669"/>
    <property type="project" value="InterPro"/>
</dbReference>
<comment type="subcellular location">
    <subcellularLocation>
        <location evidence="2">Chromosome</location>
        <location evidence="2">Centromere</location>
        <location evidence="2">Kinetochore</location>
    </subcellularLocation>
    <subcellularLocation>
        <location evidence="1">Nucleus</location>
    </subcellularLocation>
</comment>
<protein>
    <submittedName>
        <fullName evidence="11">Kinetochore-associated protein NNF1</fullName>
    </submittedName>
</protein>
<dbReference type="GO" id="GO:0005634">
    <property type="term" value="C:nucleus"/>
    <property type="evidence" value="ECO:0007669"/>
    <property type="project" value="UniProtKB-SubCell"/>
</dbReference>
<dbReference type="AlphaFoldDB" id="A0AAJ0FC86"/>
<keyword evidence="3" id="KW-0158">Chromosome</keyword>
<evidence type="ECO:0000256" key="4">
    <source>
        <dbReference type="ARBA" id="ARBA00022618"/>
    </source>
</evidence>
<evidence type="ECO:0000313" key="12">
    <source>
        <dbReference type="Proteomes" id="UP001239445"/>
    </source>
</evidence>
<evidence type="ECO:0000256" key="3">
    <source>
        <dbReference type="ARBA" id="ARBA00022454"/>
    </source>
</evidence>
<dbReference type="EMBL" id="MU839832">
    <property type="protein sequence ID" value="KAK1756194.1"/>
    <property type="molecule type" value="Genomic_DNA"/>
</dbReference>
<organism evidence="11 12">
    <name type="scientific">Echria macrotheca</name>
    <dbReference type="NCBI Taxonomy" id="438768"/>
    <lineage>
        <taxon>Eukaryota</taxon>
        <taxon>Fungi</taxon>
        <taxon>Dikarya</taxon>
        <taxon>Ascomycota</taxon>
        <taxon>Pezizomycotina</taxon>
        <taxon>Sordariomycetes</taxon>
        <taxon>Sordariomycetidae</taxon>
        <taxon>Sordariales</taxon>
        <taxon>Schizotheciaceae</taxon>
        <taxon>Echria</taxon>
    </lineage>
</organism>